<evidence type="ECO:0000313" key="2">
    <source>
        <dbReference type="WBParaSite" id="TREG1_25730.1"/>
    </source>
</evidence>
<dbReference type="WBParaSite" id="TREG1_25730.2">
    <property type="protein sequence ID" value="TREG1_25730.2"/>
    <property type="gene ID" value="TREG1_25730"/>
</dbReference>
<accession>A0AA85JHV5</accession>
<sequence>MEPEVGENLDIQNYLSLCISNGDIAVVLWNASTHILQYCPDNSLEVEDMRLKQIILRAKPTALLATKATFDALKSVVCIENTPEVYKEIVPENYYSNAFFTNRNRLERKNF</sequence>
<evidence type="ECO:0000313" key="1">
    <source>
        <dbReference type="Proteomes" id="UP000050795"/>
    </source>
</evidence>
<reference evidence="2 3" key="2">
    <citation type="submission" date="2023-11" db="UniProtKB">
        <authorList>
            <consortium name="WormBaseParasite"/>
        </authorList>
    </citation>
    <scope>IDENTIFICATION</scope>
</reference>
<protein>
    <submittedName>
        <fullName evidence="2 3">Uncharacterized protein</fullName>
    </submittedName>
</protein>
<dbReference type="AlphaFoldDB" id="A0AA85JHV5"/>
<keyword evidence="1" id="KW-1185">Reference proteome</keyword>
<dbReference type="Proteomes" id="UP000050795">
    <property type="component" value="Unassembled WGS sequence"/>
</dbReference>
<proteinExistence type="predicted"/>
<organism evidence="1 3">
    <name type="scientific">Trichobilharzia regenti</name>
    <name type="common">Nasal bird schistosome</name>
    <dbReference type="NCBI Taxonomy" id="157069"/>
    <lineage>
        <taxon>Eukaryota</taxon>
        <taxon>Metazoa</taxon>
        <taxon>Spiralia</taxon>
        <taxon>Lophotrochozoa</taxon>
        <taxon>Platyhelminthes</taxon>
        <taxon>Trematoda</taxon>
        <taxon>Digenea</taxon>
        <taxon>Strigeidida</taxon>
        <taxon>Schistosomatoidea</taxon>
        <taxon>Schistosomatidae</taxon>
        <taxon>Trichobilharzia</taxon>
    </lineage>
</organism>
<dbReference type="WBParaSite" id="TREG1_25730.1">
    <property type="protein sequence ID" value="TREG1_25730.1"/>
    <property type="gene ID" value="TREG1_25730"/>
</dbReference>
<evidence type="ECO:0000313" key="3">
    <source>
        <dbReference type="WBParaSite" id="TREG1_25730.2"/>
    </source>
</evidence>
<reference evidence="1" key="1">
    <citation type="submission" date="2022-06" db="EMBL/GenBank/DDBJ databases">
        <authorList>
            <person name="Berger JAMES D."/>
            <person name="Berger JAMES D."/>
        </authorList>
    </citation>
    <scope>NUCLEOTIDE SEQUENCE [LARGE SCALE GENOMIC DNA]</scope>
</reference>
<name>A0AA85JHV5_TRIRE</name>